<sequence length="285" mass="31886">MTQQAPTTREVHYRFATPAMGHFPGHHRSTRGESGFEFRGHASLLDAPDPRRLDLHASLRDPFGNWVVRVYSQRKSIPVVVVADLSASMGFAGTRRKLDVLADFVDSLGWSAWRTGDSFGFVGCDGAVREDVLLPPTRMRGVGATLAQALRGLDLEGESARGLLSASRYLGRQRALVFLLSDFHLPLPEVEALIASMAHHELVPVVLWDPIEFSLTAQRGLANVVDPESGRRRLVWWRPALRDRWLAAQAQRREALLHVFRASRLKPLFIEGDFDADAVTRHFHS</sequence>
<organism evidence="2 3">
    <name type="scientific">Variovorax robiniae</name>
    <dbReference type="NCBI Taxonomy" id="1836199"/>
    <lineage>
        <taxon>Bacteria</taxon>
        <taxon>Pseudomonadati</taxon>
        <taxon>Pseudomonadota</taxon>
        <taxon>Betaproteobacteria</taxon>
        <taxon>Burkholderiales</taxon>
        <taxon>Comamonadaceae</taxon>
        <taxon>Variovorax</taxon>
    </lineage>
</organism>
<dbReference type="InterPro" id="IPR036465">
    <property type="entry name" value="vWFA_dom_sf"/>
</dbReference>
<comment type="caution">
    <text evidence="2">The sequence shown here is derived from an EMBL/GenBank/DDBJ whole genome shotgun (WGS) entry which is preliminary data.</text>
</comment>
<evidence type="ECO:0000313" key="2">
    <source>
        <dbReference type="EMBL" id="MEJ8853671.1"/>
    </source>
</evidence>
<name>A0ABU8X1Q6_9BURK</name>
<proteinExistence type="predicted"/>
<dbReference type="PANTHER" id="PTHR33608:SF6">
    <property type="entry name" value="BLL2464 PROTEIN"/>
    <property type="match status" value="1"/>
</dbReference>
<accession>A0ABU8X1Q6</accession>
<dbReference type="EMBL" id="JBBKZS010000001">
    <property type="protein sequence ID" value="MEJ8853671.1"/>
    <property type="molecule type" value="Genomic_DNA"/>
</dbReference>
<keyword evidence="3" id="KW-1185">Reference proteome</keyword>
<dbReference type="RefSeq" id="WP_340333751.1">
    <property type="nucleotide sequence ID" value="NZ_JBBKZS010000001.1"/>
</dbReference>
<dbReference type="SUPFAM" id="SSF53300">
    <property type="entry name" value="vWA-like"/>
    <property type="match status" value="1"/>
</dbReference>
<feature type="domain" description="DUF58" evidence="1">
    <location>
        <begin position="51"/>
        <end position="254"/>
    </location>
</feature>
<dbReference type="PANTHER" id="PTHR33608">
    <property type="entry name" value="BLL2464 PROTEIN"/>
    <property type="match status" value="1"/>
</dbReference>
<dbReference type="InterPro" id="IPR002881">
    <property type="entry name" value="DUF58"/>
</dbReference>
<gene>
    <name evidence="2" type="ORF">WKW79_03780</name>
</gene>
<dbReference type="Proteomes" id="UP001367030">
    <property type="component" value="Unassembled WGS sequence"/>
</dbReference>
<protein>
    <submittedName>
        <fullName evidence="2">MxaS protein</fullName>
    </submittedName>
</protein>
<dbReference type="Pfam" id="PF01882">
    <property type="entry name" value="DUF58"/>
    <property type="match status" value="1"/>
</dbReference>
<evidence type="ECO:0000259" key="1">
    <source>
        <dbReference type="Pfam" id="PF01882"/>
    </source>
</evidence>
<evidence type="ECO:0000313" key="3">
    <source>
        <dbReference type="Proteomes" id="UP001367030"/>
    </source>
</evidence>
<reference evidence="2 3" key="1">
    <citation type="submission" date="2024-03" db="EMBL/GenBank/DDBJ databases">
        <title>Novel species of the genus Variovorax.</title>
        <authorList>
            <person name="Liu Q."/>
            <person name="Xin Y.-H."/>
        </authorList>
    </citation>
    <scope>NUCLEOTIDE SEQUENCE [LARGE SCALE GENOMIC DNA]</scope>
    <source>
        <strain evidence="2 3">KACC 18901</strain>
    </source>
</reference>